<evidence type="ECO:0000256" key="2">
    <source>
        <dbReference type="ARBA" id="ARBA00001933"/>
    </source>
</evidence>
<dbReference type="PROSITE" id="PS00395">
    <property type="entry name" value="ALANINE_RACEMASE"/>
    <property type="match status" value="1"/>
</dbReference>
<comment type="function">
    <text evidence="5">Catalyzes the interconversion of L-alanine and D-alanine. May also act on other amino acids.</text>
</comment>
<dbReference type="GO" id="GO:0009252">
    <property type="term" value="P:peptidoglycan biosynthetic process"/>
    <property type="evidence" value="ECO:0007669"/>
    <property type="project" value="TreeGrafter"/>
</dbReference>
<dbReference type="InterPro" id="IPR011079">
    <property type="entry name" value="Ala_racemase_C"/>
</dbReference>
<dbReference type="SMART" id="SM01005">
    <property type="entry name" value="Ala_racemase_C"/>
    <property type="match status" value="1"/>
</dbReference>
<comment type="cofactor">
    <cofactor evidence="2 5 6">
        <name>pyridoxal 5'-phosphate</name>
        <dbReference type="ChEBI" id="CHEBI:597326"/>
    </cofactor>
</comment>
<keyword evidence="10" id="KW-1185">Reference proteome</keyword>
<dbReference type="InterPro" id="IPR000821">
    <property type="entry name" value="Ala_racemase"/>
</dbReference>
<dbReference type="Proteomes" id="UP000503482">
    <property type="component" value="Chromosome"/>
</dbReference>
<evidence type="ECO:0000256" key="5">
    <source>
        <dbReference type="HAMAP-Rule" id="MF_01201"/>
    </source>
</evidence>
<dbReference type="PRINTS" id="PR00992">
    <property type="entry name" value="ALARACEMASE"/>
</dbReference>
<dbReference type="InterPro" id="IPR020622">
    <property type="entry name" value="Ala_racemase_pyridoxalP-BS"/>
</dbReference>
<keyword evidence="3 5" id="KW-0663">Pyridoxal phosphate</keyword>
<dbReference type="EMBL" id="CP053840">
    <property type="protein sequence ID" value="QKF66714.1"/>
    <property type="molecule type" value="Genomic_DNA"/>
</dbReference>
<dbReference type="GO" id="GO:0030170">
    <property type="term" value="F:pyridoxal phosphate binding"/>
    <property type="evidence" value="ECO:0007669"/>
    <property type="project" value="UniProtKB-UniRule"/>
</dbReference>
<dbReference type="InterPro" id="IPR029066">
    <property type="entry name" value="PLP-binding_barrel"/>
</dbReference>
<proteinExistence type="inferred from homology"/>
<dbReference type="GO" id="GO:0005829">
    <property type="term" value="C:cytosol"/>
    <property type="evidence" value="ECO:0007669"/>
    <property type="project" value="TreeGrafter"/>
</dbReference>
<dbReference type="KEGG" id="avp:AVENP_1159"/>
<dbReference type="SUPFAM" id="SSF50621">
    <property type="entry name" value="Alanine racemase C-terminal domain-like"/>
    <property type="match status" value="1"/>
</dbReference>
<feature type="domain" description="Alanine racemase C-terminal" evidence="8">
    <location>
        <begin position="246"/>
        <end position="373"/>
    </location>
</feature>
<evidence type="ECO:0000256" key="3">
    <source>
        <dbReference type="ARBA" id="ARBA00022898"/>
    </source>
</evidence>
<dbReference type="NCBIfam" id="TIGR00492">
    <property type="entry name" value="alr"/>
    <property type="match status" value="1"/>
</dbReference>
<accession>A0AAE7E3T3</accession>
<feature type="modified residue" description="N6-(pyridoxal phosphate)lysine" evidence="5 6">
    <location>
        <position position="38"/>
    </location>
</feature>
<dbReference type="PANTHER" id="PTHR30511">
    <property type="entry name" value="ALANINE RACEMASE"/>
    <property type="match status" value="1"/>
</dbReference>
<dbReference type="HAMAP" id="MF_01201">
    <property type="entry name" value="Ala_racemase"/>
    <property type="match status" value="1"/>
</dbReference>
<dbReference type="FunFam" id="3.20.20.10:FF:000002">
    <property type="entry name" value="Alanine racemase"/>
    <property type="match status" value="1"/>
</dbReference>
<dbReference type="CDD" id="cd00430">
    <property type="entry name" value="PLPDE_III_AR"/>
    <property type="match status" value="1"/>
</dbReference>
<dbReference type="Gene3D" id="3.20.20.10">
    <property type="entry name" value="Alanine racemase"/>
    <property type="match status" value="1"/>
</dbReference>
<name>A0AAE7E3T3_9BACT</name>
<gene>
    <name evidence="9" type="ORF">AVENP_1159</name>
</gene>
<comment type="catalytic activity">
    <reaction evidence="1 5">
        <text>L-alanine = D-alanine</text>
        <dbReference type="Rhea" id="RHEA:20249"/>
        <dbReference type="ChEBI" id="CHEBI:57416"/>
        <dbReference type="ChEBI" id="CHEBI:57972"/>
        <dbReference type="EC" id="5.1.1.1"/>
    </reaction>
</comment>
<dbReference type="RefSeq" id="WP_128358838.1">
    <property type="nucleotide sequence ID" value="NZ_CP053840.1"/>
</dbReference>
<evidence type="ECO:0000259" key="8">
    <source>
        <dbReference type="SMART" id="SM01005"/>
    </source>
</evidence>
<feature type="active site" description="Proton acceptor; specific for L-alanine" evidence="5">
    <location>
        <position position="267"/>
    </location>
</feature>
<dbReference type="EC" id="5.1.1.1" evidence="5"/>
<evidence type="ECO:0000256" key="7">
    <source>
        <dbReference type="PIRSR" id="PIRSR600821-52"/>
    </source>
</evidence>
<organism evidence="9 10">
    <name type="scientific">Arcobacter venerupis</name>
    <dbReference type="NCBI Taxonomy" id="1054033"/>
    <lineage>
        <taxon>Bacteria</taxon>
        <taxon>Pseudomonadati</taxon>
        <taxon>Campylobacterota</taxon>
        <taxon>Epsilonproteobacteria</taxon>
        <taxon>Campylobacterales</taxon>
        <taxon>Arcobacteraceae</taxon>
        <taxon>Arcobacter</taxon>
    </lineage>
</organism>
<feature type="binding site" evidence="5 7">
    <location>
        <position position="136"/>
    </location>
    <ligand>
        <name>substrate</name>
    </ligand>
</feature>
<dbReference type="AlphaFoldDB" id="A0AAE7E3T3"/>
<comment type="pathway">
    <text evidence="5">Amino-acid biosynthesis; D-alanine biosynthesis; D-alanine from L-alanine: step 1/1.</text>
</comment>
<dbReference type="SUPFAM" id="SSF51419">
    <property type="entry name" value="PLP-binding barrel"/>
    <property type="match status" value="1"/>
</dbReference>
<dbReference type="Gene3D" id="2.40.37.10">
    <property type="entry name" value="Lyase, Ornithine Decarboxylase, Chain A, domain 1"/>
    <property type="match status" value="1"/>
</dbReference>
<feature type="active site" description="Proton acceptor; specific for D-alanine" evidence="5">
    <location>
        <position position="38"/>
    </location>
</feature>
<comment type="similarity">
    <text evidence="5">Belongs to the alanine racemase family.</text>
</comment>
<evidence type="ECO:0000313" key="10">
    <source>
        <dbReference type="Proteomes" id="UP000503482"/>
    </source>
</evidence>
<dbReference type="FunFam" id="2.40.37.10:FF:000006">
    <property type="entry name" value="Alanine racemase"/>
    <property type="match status" value="1"/>
</dbReference>
<sequence>MKLSRPVWAEINLDNLAHNMREVRRVTNKNSKITAVIKADGYGHGAVAIAETLLENGADRFAVATLSEAIQLKTSFPNIETMILGYTPENLAKEVIEHNIIQTIYTIEQAKEFSNTALFLNKKIVVHIKLDSGMNRLGMVFSEETIDEILEMSKLDGLVIEGIFTHFSTADELDKEYTKQQVKKYQYIVNSLEQRGLYIPIKHVSNSAGIIDLPEFNFDMVRAGIMLYGLYPSKEVNHETVKLKEVMCLKAKISQVKKLAAGSGVSYGLKYKCDKDSLVATLPIGYADGYTRMLSGKGKVLVNGSIVSVIGNICMDQCIIDVTGLDVKMGDEVVLFGGNDSNGISIDSIADLLNTINYEIVCMIDKRVPRLYIKDGKEIYFKDYVLMISDKKS</sequence>
<feature type="binding site" evidence="5 7">
    <location>
        <position position="315"/>
    </location>
    <ligand>
        <name>substrate</name>
    </ligand>
</feature>
<evidence type="ECO:0000313" key="9">
    <source>
        <dbReference type="EMBL" id="QKF66714.1"/>
    </source>
</evidence>
<dbReference type="Pfam" id="PF01168">
    <property type="entry name" value="Ala_racemase_N"/>
    <property type="match status" value="1"/>
</dbReference>
<keyword evidence="4 5" id="KW-0413">Isomerase</keyword>
<protein>
    <recommendedName>
        <fullName evidence="5">Alanine racemase</fullName>
        <ecNumber evidence="5">5.1.1.1</ecNumber>
    </recommendedName>
</protein>
<evidence type="ECO:0000256" key="1">
    <source>
        <dbReference type="ARBA" id="ARBA00000316"/>
    </source>
</evidence>
<dbReference type="GO" id="GO:0008784">
    <property type="term" value="F:alanine racemase activity"/>
    <property type="evidence" value="ECO:0007669"/>
    <property type="project" value="UniProtKB-UniRule"/>
</dbReference>
<dbReference type="GO" id="GO:0030632">
    <property type="term" value="P:D-alanine biosynthetic process"/>
    <property type="evidence" value="ECO:0007669"/>
    <property type="project" value="UniProtKB-UniRule"/>
</dbReference>
<evidence type="ECO:0000256" key="6">
    <source>
        <dbReference type="PIRSR" id="PIRSR600821-50"/>
    </source>
</evidence>
<dbReference type="PANTHER" id="PTHR30511:SF0">
    <property type="entry name" value="ALANINE RACEMASE, CATABOLIC-RELATED"/>
    <property type="match status" value="1"/>
</dbReference>
<dbReference type="Pfam" id="PF00842">
    <property type="entry name" value="Ala_racemase_C"/>
    <property type="match status" value="1"/>
</dbReference>
<dbReference type="InterPro" id="IPR009006">
    <property type="entry name" value="Ala_racemase/Decarboxylase_C"/>
</dbReference>
<reference evidence="9 10" key="1">
    <citation type="submission" date="2020-05" db="EMBL/GenBank/DDBJ databases">
        <title>Complete genome sequencing of Campylobacter and Arcobacter type strains.</title>
        <authorList>
            <person name="Miller W.G."/>
            <person name="Yee E."/>
        </authorList>
    </citation>
    <scope>NUCLEOTIDE SEQUENCE [LARGE SCALE GENOMIC DNA]</scope>
    <source>
        <strain evidence="9 10">LMG 26156</strain>
    </source>
</reference>
<dbReference type="InterPro" id="IPR001608">
    <property type="entry name" value="Ala_racemase_N"/>
</dbReference>
<evidence type="ECO:0000256" key="4">
    <source>
        <dbReference type="ARBA" id="ARBA00023235"/>
    </source>
</evidence>